<evidence type="ECO:0000313" key="3">
    <source>
        <dbReference type="EMBL" id="JAC66830.1"/>
    </source>
</evidence>
<feature type="compositionally biased region" description="Polar residues" evidence="2">
    <location>
        <begin position="246"/>
        <end position="256"/>
    </location>
</feature>
<feature type="region of interest" description="Disordered" evidence="2">
    <location>
        <begin position="194"/>
        <end position="380"/>
    </location>
</feature>
<dbReference type="AlphaFoldDB" id="A0A061R812"/>
<accession>A0A061R812</accession>
<dbReference type="EMBL" id="GBEZ01019772">
    <property type="protein sequence ID" value="JAC66830.1"/>
    <property type="molecule type" value="Transcribed_RNA"/>
</dbReference>
<dbReference type="GO" id="GO:0015031">
    <property type="term" value="P:protein transport"/>
    <property type="evidence" value="ECO:0007669"/>
    <property type="project" value="InterPro"/>
</dbReference>
<feature type="compositionally biased region" description="Pro residues" evidence="2">
    <location>
        <begin position="274"/>
        <end position="283"/>
    </location>
</feature>
<evidence type="ECO:0000256" key="1">
    <source>
        <dbReference type="ARBA" id="ARBA00005536"/>
    </source>
</evidence>
<dbReference type="FunFam" id="1.20.1260.60:FF:000002">
    <property type="entry name" value="Vacuolar protein sorting-associated protein IST1"/>
    <property type="match status" value="1"/>
</dbReference>
<dbReference type="PANTHER" id="PTHR12161">
    <property type="entry name" value="IST1 FAMILY MEMBER"/>
    <property type="match status" value="1"/>
</dbReference>
<feature type="compositionally biased region" description="Basic and acidic residues" evidence="2">
    <location>
        <begin position="296"/>
        <end position="307"/>
    </location>
</feature>
<dbReference type="InterPro" id="IPR042277">
    <property type="entry name" value="IST1-like"/>
</dbReference>
<comment type="similarity">
    <text evidence="1">Belongs to the IST1 family.</text>
</comment>
<feature type="compositionally biased region" description="Pro residues" evidence="2">
    <location>
        <begin position="357"/>
        <end position="374"/>
    </location>
</feature>
<dbReference type="InterPro" id="IPR005061">
    <property type="entry name" value="Ist1"/>
</dbReference>
<name>A0A061R812_9CHLO</name>
<dbReference type="PANTHER" id="PTHR12161:SF5">
    <property type="entry name" value="IST1 HOMOLOG"/>
    <property type="match status" value="1"/>
</dbReference>
<dbReference type="Pfam" id="PF03398">
    <property type="entry name" value="Ist1"/>
    <property type="match status" value="1"/>
</dbReference>
<reference evidence="3" key="1">
    <citation type="submission" date="2014-05" db="EMBL/GenBank/DDBJ databases">
        <title>The transcriptome of the halophilic microalga Tetraselmis sp. GSL018 isolated from the Great Salt Lake, Utah.</title>
        <authorList>
            <person name="Jinkerson R.E."/>
            <person name="D'Adamo S."/>
            <person name="Posewitz M.C."/>
        </authorList>
    </citation>
    <scope>NUCLEOTIDE SEQUENCE</scope>
    <source>
        <strain evidence="3">GSL018</strain>
    </source>
</reference>
<dbReference type="Gene3D" id="1.20.1260.60">
    <property type="entry name" value="Vacuolar protein sorting-associated protein Ist1"/>
    <property type="match status" value="1"/>
</dbReference>
<protein>
    <submittedName>
        <fullName evidence="3">Regulator of vps4 activity in the mvb pathway protein isoform 2</fullName>
    </submittedName>
</protein>
<evidence type="ECO:0000256" key="2">
    <source>
        <dbReference type="SAM" id="MobiDB-lite"/>
    </source>
</evidence>
<proteinExistence type="inferred from homology"/>
<sequence>MFKPRFNCAKCKTASGLVTGRLKLLKNKKAIQIKHMKRDIAELLRQGRNDNAIIRTEAVIHQEKLIAAFDLLELFCDLLSVRLQLIERTKEIPSDMREAIASIIYAARRVPEVPEVLQLSQQLAHKYGKDFATSAAGEETCRLVQVNEKLIECLSVRPPTGQIKLDLLAEVAREFSVTNWDYELARRQLVPDSTVPPGMMTGPPPSQYVDYVGRGGRDRFDGDEGGGDRLASCPPAASGLPHPRETSSAVEQSSRRAASADGAHHPPAAEAPGPAVPWPPPPSTASLPEFSWAKTTKTDEEIQREYDAAQGPPEKPHADAKQEPPCAPPLPSDGAHAPTVNGASELPNPPSYQAAPLPEPPRQQPGGPPLPAPGQGPDELDELTKRFEALKGR</sequence>
<organism evidence="3">
    <name type="scientific">Tetraselmis sp. GSL018</name>
    <dbReference type="NCBI Taxonomy" id="582737"/>
    <lineage>
        <taxon>Eukaryota</taxon>
        <taxon>Viridiplantae</taxon>
        <taxon>Chlorophyta</taxon>
        <taxon>core chlorophytes</taxon>
        <taxon>Chlorodendrophyceae</taxon>
        <taxon>Chlorodendrales</taxon>
        <taxon>Chlorodendraceae</taxon>
        <taxon>Tetraselmis</taxon>
    </lineage>
</organism>
<gene>
    <name evidence="3" type="ORF">TSPGSL018_12705</name>
</gene>